<comment type="caution">
    <text evidence="1">The sequence shown here is derived from an EMBL/GenBank/DDBJ whole genome shotgun (WGS) entry which is preliminary data.</text>
</comment>
<evidence type="ECO:0000313" key="1">
    <source>
        <dbReference type="EMBL" id="OHB11838.1"/>
    </source>
</evidence>
<dbReference type="AlphaFoldDB" id="A0A1G2UR27"/>
<gene>
    <name evidence="1" type="ORF">A3G46_01090</name>
</gene>
<proteinExistence type="predicted"/>
<name>A0A1G2UR27_9BACT</name>
<evidence type="ECO:0000313" key="2">
    <source>
        <dbReference type="Proteomes" id="UP000177276"/>
    </source>
</evidence>
<accession>A0A1G2UR27</accession>
<dbReference type="Proteomes" id="UP000177276">
    <property type="component" value="Unassembled WGS sequence"/>
</dbReference>
<sequence>MKTTEYGFTVKIPEGYCFLPNRLFPDDGSIQILPKGLYSVINEYAKGTVILNSKSTLLFEPIVSDRNTPAVLDALKSGGFMSDATIKKWTNNNKVNIYLVSNTKGVDESRHYNWAFIEHPNGKVFLSILLSNINDSVIFNYILDNIRAD</sequence>
<dbReference type="EMBL" id="MHWS01000021">
    <property type="protein sequence ID" value="OHB11838.1"/>
    <property type="molecule type" value="Genomic_DNA"/>
</dbReference>
<protein>
    <submittedName>
        <fullName evidence="1">Uncharacterized protein</fullName>
    </submittedName>
</protein>
<organism evidence="1 2">
    <name type="scientific">Candidatus Zambryskibacteria bacterium RIFCSPLOWO2_12_FULL_39_16</name>
    <dbReference type="NCBI Taxonomy" id="1802775"/>
    <lineage>
        <taxon>Bacteria</taxon>
        <taxon>Candidatus Zambryskiibacteriota</taxon>
    </lineage>
</organism>
<reference evidence="1 2" key="1">
    <citation type="journal article" date="2016" name="Nat. Commun.">
        <title>Thousands of microbial genomes shed light on interconnected biogeochemical processes in an aquifer system.</title>
        <authorList>
            <person name="Anantharaman K."/>
            <person name="Brown C.T."/>
            <person name="Hug L.A."/>
            <person name="Sharon I."/>
            <person name="Castelle C.J."/>
            <person name="Probst A.J."/>
            <person name="Thomas B.C."/>
            <person name="Singh A."/>
            <person name="Wilkins M.J."/>
            <person name="Karaoz U."/>
            <person name="Brodie E.L."/>
            <person name="Williams K.H."/>
            <person name="Hubbard S.S."/>
            <person name="Banfield J.F."/>
        </authorList>
    </citation>
    <scope>NUCLEOTIDE SEQUENCE [LARGE SCALE GENOMIC DNA]</scope>
</reference>